<dbReference type="Proteomes" id="UP000836402">
    <property type="component" value="Unassembled WGS sequence"/>
</dbReference>
<organism evidence="1 2">
    <name type="scientific">Tilletia caries</name>
    <name type="common">wheat bunt fungus</name>
    <dbReference type="NCBI Taxonomy" id="13290"/>
    <lineage>
        <taxon>Eukaryota</taxon>
        <taxon>Fungi</taxon>
        <taxon>Dikarya</taxon>
        <taxon>Basidiomycota</taxon>
        <taxon>Ustilaginomycotina</taxon>
        <taxon>Exobasidiomycetes</taxon>
        <taxon>Tilletiales</taxon>
        <taxon>Tilletiaceae</taxon>
        <taxon>Tilletia</taxon>
    </lineage>
</organism>
<evidence type="ECO:0008006" key="3">
    <source>
        <dbReference type="Google" id="ProtNLM"/>
    </source>
</evidence>
<sequence length="96" mass="10716">MYAVAWLSYLILAQSDPPLRSSGNGASYLPFLPYSPMRCVKINWAASLGPGAYTRSRSSASSSRFRASSTVQTSRDLAFFFLTSSHRFQPQRNICR</sequence>
<comment type="caution">
    <text evidence="1">The sequence shown here is derived from an EMBL/GenBank/DDBJ whole genome shotgun (WGS) entry which is preliminary data.</text>
</comment>
<gene>
    <name evidence="1" type="ORF">JKIAZH3_G9636</name>
</gene>
<keyword evidence="2" id="KW-1185">Reference proteome</keyword>
<proteinExistence type="predicted"/>
<dbReference type="EMBL" id="CAJHJG010003454">
    <property type="protein sequence ID" value="CAD6931922.1"/>
    <property type="molecule type" value="Genomic_DNA"/>
</dbReference>
<evidence type="ECO:0000313" key="1">
    <source>
        <dbReference type="EMBL" id="CAD6931922.1"/>
    </source>
</evidence>
<accession>A0ABN7IY65</accession>
<reference evidence="1" key="1">
    <citation type="submission" date="2020-10" db="EMBL/GenBank/DDBJ databases">
        <authorList>
            <person name="Sedaghatjoo S."/>
        </authorList>
    </citation>
    <scope>NUCLEOTIDE SEQUENCE</scope>
    <source>
        <strain evidence="1">AZH3</strain>
    </source>
</reference>
<evidence type="ECO:0000313" key="2">
    <source>
        <dbReference type="Proteomes" id="UP000836402"/>
    </source>
</evidence>
<name>A0ABN7IY65_9BASI</name>
<protein>
    <recommendedName>
        <fullName evidence="3">Secreted protein</fullName>
    </recommendedName>
</protein>